<evidence type="ECO:0000256" key="2">
    <source>
        <dbReference type="SAM" id="Phobius"/>
    </source>
</evidence>
<gene>
    <name evidence="4" type="ORF">F383_01696</name>
    <name evidence="3" type="ORF">F383_05563</name>
</gene>
<keyword evidence="2" id="KW-0472">Membrane</keyword>
<protein>
    <submittedName>
        <fullName evidence="4">Pol polyprotein</fullName>
    </submittedName>
</protein>
<keyword evidence="2" id="KW-1133">Transmembrane helix</keyword>
<keyword evidence="5" id="KW-1185">Reference proteome</keyword>
<evidence type="ECO:0000313" key="4">
    <source>
        <dbReference type="EMBL" id="KHG23553.1"/>
    </source>
</evidence>
<sequence length="57" mass="6334">MHLMKDHSYGGARRGTCERSRAKKPLVRPDPLTLFWHVPEASGAWLLGFLLSLGCLG</sequence>
<dbReference type="EMBL" id="KN425505">
    <property type="protein sequence ID" value="KHG23553.1"/>
    <property type="molecule type" value="Genomic_DNA"/>
</dbReference>
<dbReference type="EMBL" id="KN402320">
    <property type="protein sequence ID" value="KHG14812.1"/>
    <property type="molecule type" value="Genomic_DNA"/>
</dbReference>
<proteinExistence type="predicted"/>
<dbReference type="Proteomes" id="UP000032142">
    <property type="component" value="Unassembled WGS sequence"/>
</dbReference>
<evidence type="ECO:0000256" key="1">
    <source>
        <dbReference type="SAM" id="MobiDB-lite"/>
    </source>
</evidence>
<feature type="region of interest" description="Disordered" evidence="1">
    <location>
        <begin position="1"/>
        <end position="22"/>
    </location>
</feature>
<feature type="transmembrane region" description="Helical" evidence="2">
    <location>
        <begin position="34"/>
        <end position="56"/>
    </location>
</feature>
<reference evidence="5" key="2">
    <citation type="submission" date="2014-09" db="EMBL/GenBank/DDBJ databases">
        <authorList>
            <person name="Mudge J."/>
            <person name="Ramaraj T."/>
            <person name="Lindquist I.E."/>
            <person name="Bharti A.K."/>
            <person name="Sundararajan A."/>
            <person name="Cameron C.T."/>
            <person name="Woodward J.E."/>
            <person name="May G.D."/>
            <person name="Brubaker C."/>
            <person name="Broadhvest J."/>
            <person name="Wilkins T.A."/>
        </authorList>
    </citation>
    <scope>NUCLEOTIDE SEQUENCE</scope>
    <source>
        <strain evidence="5">cv. AKA8401</strain>
    </source>
</reference>
<keyword evidence="2" id="KW-0812">Transmembrane</keyword>
<reference evidence="4" key="1">
    <citation type="submission" date="2014-09" db="EMBL/GenBank/DDBJ databases">
        <title>G. arboreum L. cv. AKA8401 A2 genome assembly version 1.0.</title>
        <authorList>
            <person name="Mudge J."/>
            <person name="Ramaraj T."/>
            <person name="Lindquist I.E."/>
            <person name="Bharti A.K."/>
            <person name="Sundararajan A."/>
            <person name="Cameron C.T."/>
            <person name="Woodward J.E."/>
            <person name="May G.D."/>
            <person name="Brubaker C."/>
            <person name="Broadhvest J."/>
            <person name="Wilkins T.A."/>
        </authorList>
    </citation>
    <scope>NUCLEOTIDE SEQUENCE</scope>
</reference>
<dbReference type="AlphaFoldDB" id="A0A0B0PA07"/>
<organism evidence="4 5">
    <name type="scientific">Gossypium arboreum</name>
    <name type="common">Tree cotton</name>
    <name type="synonym">Gossypium nanking</name>
    <dbReference type="NCBI Taxonomy" id="29729"/>
    <lineage>
        <taxon>Eukaryota</taxon>
        <taxon>Viridiplantae</taxon>
        <taxon>Streptophyta</taxon>
        <taxon>Embryophyta</taxon>
        <taxon>Tracheophyta</taxon>
        <taxon>Spermatophyta</taxon>
        <taxon>Magnoliopsida</taxon>
        <taxon>eudicotyledons</taxon>
        <taxon>Gunneridae</taxon>
        <taxon>Pentapetalae</taxon>
        <taxon>rosids</taxon>
        <taxon>malvids</taxon>
        <taxon>Malvales</taxon>
        <taxon>Malvaceae</taxon>
        <taxon>Malvoideae</taxon>
        <taxon>Gossypium</taxon>
    </lineage>
</organism>
<name>A0A0B0PA07_GOSAR</name>
<evidence type="ECO:0000313" key="5">
    <source>
        <dbReference type="Proteomes" id="UP000032142"/>
    </source>
</evidence>
<evidence type="ECO:0000313" key="3">
    <source>
        <dbReference type="EMBL" id="KHG14812.1"/>
    </source>
</evidence>
<accession>A0A0B0PA07</accession>